<evidence type="ECO:0000256" key="5">
    <source>
        <dbReference type="RuleBase" id="RU003939"/>
    </source>
</evidence>
<comment type="caution">
    <text evidence="6">The sequence shown here is derived from an EMBL/GenBank/DDBJ whole genome shotgun (WGS) entry which is preliminary data.</text>
</comment>
<keyword evidence="7" id="KW-1185">Reference proteome</keyword>
<keyword evidence="4" id="KW-0238">DNA-binding</keyword>
<sequence length="90" mass="9246">MNKTELIDAVAETADLTKAESARAVDAVVAAVTKALKSGDAVTLVGFGTFQVRDRAARTGRNPKTGDTIAIAASKNPSFKAGKALKDAVN</sequence>
<reference evidence="6 7" key="1">
    <citation type="submission" date="2015-05" db="EMBL/GenBank/DDBJ databases">
        <title>Genome sequencing and analysis of members of genus Stenotrophomonas.</title>
        <authorList>
            <person name="Patil P.P."/>
            <person name="Midha S."/>
            <person name="Patil P.B."/>
        </authorList>
    </citation>
    <scope>NUCLEOTIDE SEQUENCE [LARGE SCALE GENOMIC DNA]</scope>
    <source>
        <strain evidence="6 7">DSM 21508</strain>
    </source>
</reference>
<dbReference type="InterPro" id="IPR000119">
    <property type="entry name" value="Hist_DNA-bd"/>
</dbReference>
<accession>A0A0R0D4N0</accession>
<dbReference type="GO" id="GO:0030261">
    <property type="term" value="P:chromosome condensation"/>
    <property type="evidence" value="ECO:0007669"/>
    <property type="project" value="UniProtKB-KW"/>
</dbReference>
<dbReference type="GO" id="GO:1990178">
    <property type="term" value="C:HU-DNA complex"/>
    <property type="evidence" value="ECO:0007669"/>
    <property type="project" value="UniProtKB-ARBA"/>
</dbReference>
<comment type="function">
    <text evidence="1">Histone-like DNA-binding protein which is capable of wrapping DNA to stabilize it, and thus to prevent its denaturation under extreme environmental conditions.</text>
</comment>
<dbReference type="AlphaFoldDB" id="A0A0R0D4N0"/>
<dbReference type="PATRIC" id="fig|517011.3.peg.2120"/>
<dbReference type="RefSeq" id="WP_042613351.1">
    <property type="nucleotide sequence ID" value="NZ_DAMBRS010000005.1"/>
</dbReference>
<dbReference type="SMART" id="SM00411">
    <property type="entry name" value="BHL"/>
    <property type="match status" value="1"/>
</dbReference>
<dbReference type="Proteomes" id="UP000051386">
    <property type="component" value="Unassembled WGS sequence"/>
</dbReference>
<dbReference type="FunFam" id="4.10.520.10:FF:000001">
    <property type="entry name" value="DNA-binding protein HU"/>
    <property type="match status" value="1"/>
</dbReference>
<dbReference type="CDD" id="cd13831">
    <property type="entry name" value="HU"/>
    <property type="match status" value="1"/>
</dbReference>
<dbReference type="PANTHER" id="PTHR33175:SF3">
    <property type="entry name" value="DNA-BINDING PROTEIN HU-BETA"/>
    <property type="match status" value="1"/>
</dbReference>
<evidence type="ECO:0000313" key="7">
    <source>
        <dbReference type="Proteomes" id="UP000051386"/>
    </source>
</evidence>
<keyword evidence="3" id="KW-0226">DNA condensation</keyword>
<dbReference type="InterPro" id="IPR020816">
    <property type="entry name" value="Histone-like_DNA-bd_CS"/>
</dbReference>
<evidence type="ECO:0000256" key="1">
    <source>
        <dbReference type="ARBA" id="ARBA00003819"/>
    </source>
</evidence>
<dbReference type="InterPro" id="IPR010992">
    <property type="entry name" value="IHF-like_DNA-bd_dom_sf"/>
</dbReference>
<dbReference type="Pfam" id="PF00216">
    <property type="entry name" value="Bac_DNA_binding"/>
    <property type="match status" value="1"/>
</dbReference>
<dbReference type="PANTHER" id="PTHR33175">
    <property type="entry name" value="DNA-BINDING PROTEIN HU"/>
    <property type="match status" value="1"/>
</dbReference>
<dbReference type="GO" id="GO:0006270">
    <property type="term" value="P:DNA replication initiation"/>
    <property type="evidence" value="ECO:0007669"/>
    <property type="project" value="UniProtKB-ARBA"/>
</dbReference>
<dbReference type="SUPFAM" id="SSF47729">
    <property type="entry name" value="IHF-like DNA-binding proteins"/>
    <property type="match status" value="1"/>
</dbReference>
<proteinExistence type="inferred from homology"/>
<dbReference type="GO" id="GO:0006351">
    <property type="term" value="P:DNA-templated transcription"/>
    <property type="evidence" value="ECO:0007669"/>
    <property type="project" value="UniProtKB-ARBA"/>
</dbReference>
<gene>
    <name evidence="6" type="ORF">ABB28_01810</name>
</gene>
<dbReference type="GO" id="GO:0003677">
    <property type="term" value="F:DNA binding"/>
    <property type="evidence" value="ECO:0007669"/>
    <property type="project" value="UniProtKB-KW"/>
</dbReference>
<dbReference type="PROSITE" id="PS00045">
    <property type="entry name" value="HISTONE_LIKE"/>
    <property type="match status" value="1"/>
</dbReference>
<dbReference type="Gene3D" id="4.10.520.10">
    <property type="entry name" value="IHF-like DNA-binding proteins"/>
    <property type="match status" value="1"/>
</dbReference>
<evidence type="ECO:0000313" key="6">
    <source>
        <dbReference type="EMBL" id="KRG77129.1"/>
    </source>
</evidence>
<dbReference type="GO" id="GO:0042802">
    <property type="term" value="F:identical protein binding"/>
    <property type="evidence" value="ECO:0007669"/>
    <property type="project" value="UniProtKB-ARBA"/>
</dbReference>
<dbReference type="GO" id="GO:0005829">
    <property type="term" value="C:cytosol"/>
    <property type="evidence" value="ECO:0007669"/>
    <property type="project" value="TreeGrafter"/>
</dbReference>
<dbReference type="PRINTS" id="PR01727">
    <property type="entry name" value="DNABINDINGHU"/>
</dbReference>
<evidence type="ECO:0000256" key="2">
    <source>
        <dbReference type="ARBA" id="ARBA00010529"/>
    </source>
</evidence>
<comment type="similarity">
    <text evidence="2 5">Belongs to the bacterial histone-like protein family.</text>
</comment>
<protein>
    <submittedName>
        <fullName evidence="6">Transcriptional regulator HU subunit alpha</fullName>
    </submittedName>
</protein>
<organism evidence="6 7">
    <name type="scientific">Stenotrophomonas chelatiphaga</name>
    <dbReference type="NCBI Taxonomy" id="517011"/>
    <lineage>
        <taxon>Bacteria</taxon>
        <taxon>Pseudomonadati</taxon>
        <taxon>Pseudomonadota</taxon>
        <taxon>Gammaproteobacteria</taxon>
        <taxon>Lysobacterales</taxon>
        <taxon>Lysobacteraceae</taxon>
        <taxon>Stenotrophomonas</taxon>
    </lineage>
</organism>
<dbReference type="GO" id="GO:1990103">
    <property type="term" value="C:DnaA-HU complex"/>
    <property type="evidence" value="ECO:0007669"/>
    <property type="project" value="UniProtKB-ARBA"/>
</dbReference>
<evidence type="ECO:0000256" key="3">
    <source>
        <dbReference type="ARBA" id="ARBA00023067"/>
    </source>
</evidence>
<name>A0A0R0D4N0_9GAMM</name>
<dbReference type="GO" id="GO:0030527">
    <property type="term" value="F:structural constituent of chromatin"/>
    <property type="evidence" value="ECO:0007669"/>
    <property type="project" value="InterPro"/>
</dbReference>
<dbReference type="EMBL" id="LDJK01000005">
    <property type="protein sequence ID" value="KRG77129.1"/>
    <property type="molecule type" value="Genomic_DNA"/>
</dbReference>
<evidence type="ECO:0000256" key="4">
    <source>
        <dbReference type="ARBA" id="ARBA00023125"/>
    </source>
</evidence>